<evidence type="ECO:0000313" key="1">
    <source>
        <dbReference type="EMBL" id="CAF1505326.1"/>
    </source>
</evidence>
<evidence type="ECO:0000313" key="2">
    <source>
        <dbReference type="EMBL" id="CAF1505951.1"/>
    </source>
</evidence>
<name>A0A819WH38_9BILA</name>
<dbReference type="Proteomes" id="UP000663844">
    <property type="component" value="Unassembled WGS sequence"/>
</dbReference>
<dbReference type="Proteomes" id="UP000663881">
    <property type="component" value="Unassembled WGS sequence"/>
</dbReference>
<dbReference type="EMBL" id="CAJNON010002267">
    <property type="protein sequence ID" value="CAF1505326.1"/>
    <property type="molecule type" value="Genomic_DNA"/>
</dbReference>
<dbReference type="EMBL" id="CAJOAZ010002629">
    <property type="protein sequence ID" value="CAF3946217.1"/>
    <property type="molecule type" value="Genomic_DNA"/>
</dbReference>
<protein>
    <submittedName>
        <fullName evidence="4">Uncharacterized protein</fullName>
    </submittedName>
</protein>
<evidence type="ECO:0000313" key="4">
    <source>
        <dbReference type="EMBL" id="CAF4122196.1"/>
    </source>
</evidence>
<dbReference type="Proteomes" id="UP000663845">
    <property type="component" value="Unassembled WGS sequence"/>
</dbReference>
<accession>A0A819WH38</accession>
<comment type="caution">
    <text evidence="4">The sequence shown here is derived from an EMBL/GenBank/DDBJ whole genome shotgun (WGS) entry which is preliminary data.</text>
</comment>
<evidence type="ECO:0000313" key="5">
    <source>
        <dbReference type="Proteomes" id="UP000663881"/>
    </source>
</evidence>
<reference evidence="4" key="1">
    <citation type="submission" date="2021-02" db="EMBL/GenBank/DDBJ databases">
        <authorList>
            <person name="Nowell W R."/>
        </authorList>
    </citation>
    <scope>NUCLEOTIDE SEQUENCE</scope>
</reference>
<dbReference type="AlphaFoldDB" id="A0A819WH38"/>
<dbReference type="EMBL" id="CAJNOG010002457">
    <property type="protein sequence ID" value="CAF1505951.1"/>
    <property type="molecule type" value="Genomic_DNA"/>
</dbReference>
<gene>
    <name evidence="2" type="ORF">JYZ213_LOCUS43757</name>
    <name evidence="4" type="ORF">OKA104_LOCUS36791</name>
    <name evidence="3" type="ORF">OXD698_LOCUS26413</name>
    <name evidence="1" type="ORF">VCS650_LOCUS42473</name>
</gene>
<proteinExistence type="predicted"/>
<dbReference type="EMBL" id="CAJOAY010005859">
    <property type="protein sequence ID" value="CAF4122196.1"/>
    <property type="molecule type" value="Genomic_DNA"/>
</dbReference>
<evidence type="ECO:0000313" key="3">
    <source>
        <dbReference type="EMBL" id="CAF3946217.1"/>
    </source>
</evidence>
<sequence>MYLMIMNPVLSRRSSVSITSSHATNLCHLSDKTLRSYVTTIQVVFLSRVLPELVLQLATKFRFISYNLAIFSYAHHLYLNLLIPSDIHTRIDQLPEINDTSKFNKKRLTNVLRTMTITSTNDEQTNTIDSYINMDHSLF</sequence>
<dbReference type="Proteomes" id="UP000663891">
    <property type="component" value="Unassembled WGS sequence"/>
</dbReference>
<dbReference type="OrthoDB" id="10299264at2759"/>
<organism evidence="4 5">
    <name type="scientific">Adineta steineri</name>
    <dbReference type="NCBI Taxonomy" id="433720"/>
    <lineage>
        <taxon>Eukaryota</taxon>
        <taxon>Metazoa</taxon>
        <taxon>Spiralia</taxon>
        <taxon>Gnathifera</taxon>
        <taxon>Rotifera</taxon>
        <taxon>Eurotatoria</taxon>
        <taxon>Bdelloidea</taxon>
        <taxon>Adinetida</taxon>
        <taxon>Adinetidae</taxon>
        <taxon>Adineta</taxon>
    </lineage>
</organism>